<dbReference type="SMART" id="SM00837">
    <property type="entry name" value="DPBB_1"/>
    <property type="match status" value="2"/>
</dbReference>
<dbReference type="Gene3D" id="2.40.40.10">
    <property type="entry name" value="RlpA-like domain"/>
    <property type="match status" value="2"/>
</dbReference>
<name>A0A199V592_ANACO</name>
<dbReference type="Proteomes" id="UP000092600">
    <property type="component" value="Unassembled WGS sequence"/>
</dbReference>
<dbReference type="AlphaFoldDB" id="A0A199V592"/>
<accession>A0A199V592</accession>
<comment type="caution">
    <text evidence="2">The sequence shown here is derived from an EMBL/GenBank/DDBJ whole genome shotgun (WGS) entry which is preliminary data.</text>
</comment>
<proteinExistence type="predicted"/>
<dbReference type="SUPFAM" id="SSF50685">
    <property type="entry name" value="Barwin-like endoglucanases"/>
    <property type="match status" value="2"/>
</dbReference>
<dbReference type="PANTHER" id="PTHR47480">
    <property type="entry name" value="EG45-LIKE DOMAIN CONTAINING PROTEIN"/>
    <property type="match status" value="1"/>
</dbReference>
<evidence type="ECO:0000259" key="1">
    <source>
        <dbReference type="PROSITE" id="PS50842"/>
    </source>
</evidence>
<protein>
    <submittedName>
        <fullName evidence="2">EG45-like domain containing protein</fullName>
    </submittedName>
</protein>
<dbReference type="InterPro" id="IPR009009">
    <property type="entry name" value="RlpA-like_DPBB"/>
</dbReference>
<dbReference type="Pfam" id="PF03330">
    <property type="entry name" value="DPBB_1"/>
    <property type="match status" value="2"/>
</dbReference>
<dbReference type="CDD" id="cd22269">
    <property type="entry name" value="DPBB_EG45-like"/>
    <property type="match status" value="2"/>
</dbReference>
<dbReference type="PROSITE" id="PS50842">
    <property type="entry name" value="EXPANSIN_EG45"/>
    <property type="match status" value="2"/>
</dbReference>
<feature type="domain" description="Expansin-like EG45" evidence="1">
    <location>
        <begin position="85"/>
        <end position="189"/>
    </location>
</feature>
<gene>
    <name evidence="2" type="ORF">ACMD2_08932</name>
</gene>
<dbReference type="InterPro" id="IPR036908">
    <property type="entry name" value="RlpA-like_sf"/>
</dbReference>
<sequence length="189" mass="20307">MFAAVCDGLWNNGAACGRKYMVRCLSGSNRPCKEGVSIVVEVVDKCSQNPCPANLLLSGEAFDAISQSTSGKINVEYIQVVADVGTATSYDPPYLPTRCPGYDRDRLPGSGLFVAAGHGIWDNGAACGRKYQLRCLSGLRRPCKDGSIVVEVVDLCRTNSCTSTLVLSDEAFSALSKIPNTKINIEYRQ</sequence>
<evidence type="ECO:0000313" key="2">
    <source>
        <dbReference type="EMBL" id="OAY72030.1"/>
    </source>
</evidence>
<dbReference type="STRING" id="4615.A0A199V592"/>
<reference evidence="2 3" key="1">
    <citation type="journal article" date="2016" name="DNA Res.">
        <title>The draft genome of MD-2 pineapple using hybrid error correction of long reads.</title>
        <authorList>
            <person name="Redwan R.M."/>
            <person name="Saidin A."/>
            <person name="Kumar S.V."/>
        </authorList>
    </citation>
    <scope>NUCLEOTIDE SEQUENCE [LARGE SCALE GENOMIC DNA]</scope>
    <source>
        <strain evidence="3">cv. MD2</strain>
        <tissue evidence="2">Leaf</tissue>
    </source>
</reference>
<organism evidence="2 3">
    <name type="scientific">Ananas comosus</name>
    <name type="common">Pineapple</name>
    <name type="synonym">Ananas ananas</name>
    <dbReference type="NCBI Taxonomy" id="4615"/>
    <lineage>
        <taxon>Eukaryota</taxon>
        <taxon>Viridiplantae</taxon>
        <taxon>Streptophyta</taxon>
        <taxon>Embryophyta</taxon>
        <taxon>Tracheophyta</taxon>
        <taxon>Spermatophyta</taxon>
        <taxon>Magnoliopsida</taxon>
        <taxon>Liliopsida</taxon>
        <taxon>Poales</taxon>
        <taxon>Bromeliaceae</taxon>
        <taxon>Bromelioideae</taxon>
        <taxon>Ananas</taxon>
    </lineage>
</organism>
<dbReference type="InterPro" id="IPR007112">
    <property type="entry name" value="Expansin/allergen_DPBB_dom"/>
</dbReference>
<evidence type="ECO:0000313" key="3">
    <source>
        <dbReference type="Proteomes" id="UP000092600"/>
    </source>
</evidence>
<dbReference type="PANTHER" id="PTHR47480:SF5">
    <property type="entry name" value="EG45-LIKE DOMAIN CONTAINING PROTEIN"/>
    <property type="match status" value="1"/>
</dbReference>
<dbReference type="EMBL" id="LSRQ01003254">
    <property type="protein sequence ID" value="OAY72030.1"/>
    <property type="molecule type" value="Genomic_DNA"/>
</dbReference>
<feature type="domain" description="Expansin-like EG45" evidence="1">
    <location>
        <begin position="1"/>
        <end position="80"/>
    </location>
</feature>